<dbReference type="Proteomes" id="UP000757435">
    <property type="component" value="Unassembled WGS sequence"/>
</dbReference>
<keyword evidence="4" id="KW-0460">Magnesium</keyword>
<keyword evidence="3 5" id="KW-0378">Hydrolase</keyword>
<accession>A0A951QFX3</accession>
<evidence type="ECO:0000256" key="3">
    <source>
        <dbReference type="ARBA" id="ARBA00022801"/>
    </source>
</evidence>
<dbReference type="InterPro" id="IPR023214">
    <property type="entry name" value="HAD_sf"/>
</dbReference>
<evidence type="ECO:0000256" key="1">
    <source>
        <dbReference type="ARBA" id="ARBA00001946"/>
    </source>
</evidence>
<dbReference type="GO" id="GO:0016791">
    <property type="term" value="F:phosphatase activity"/>
    <property type="evidence" value="ECO:0007669"/>
    <property type="project" value="TreeGrafter"/>
</dbReference>
<dbReference type="SFLD" id="SFLDS00003">
    <property type="entry name" value="Haloacid_Dehalogenase"/>
    <property type="match status" value="1"/>
</dbReference>
<sequence length="235" mass="26851">MIQAVLFDLDGTLLDRDISIKQFVAAQYDRLITHLSYIPKAAYTSRFIELDCRGHVWKDKVYQELVAEFEIKELSWQTLLQDYETQFQGHCVPFPFLVEVLSGLKQQGHLLGIVSNGLGTFQSRAIEGLGIQDYFEAILISEIEQVRKPQVEIFHRAVKRLGVTAKNTVFIGDHPEADITGAKNAEMKAIWKRSLYWQDAKEADAIIDELNEIPLILRQFESSCQTASIVHEPDR</sequence>
<dbReference type="Gene3D" id="1.10.150.520">
    <property type="match status" value="1"/>
</dbReference>
<dbReference type="NCBIfam" id="TIGR01509">
    <property type="entry name" value="HAD-SF-IA-v3"/>
    <property type="match status" value="1"/>
</dbReference>
<dbReference type="InterPro" id="IPR006439">
    <property type="entry name" value="HAD-SF_hydro_IA"/>
</dbReference>
<keyword evidence="2" id="KW-0479">Metal-binding</keyword>
<evidence type="ECO:0000256" key="4">
    <source>
        <dbReference type="ARBA" id="ARBA00022842"/>
    </source>
</evidence>
<dbReference type="InterPro" id="IPR041492">
    <property type="entry name" value="HAD_2"/>
</dbReference>
<dbReference type="SFLD" id="SFLDG01129">
    <property type="entry name" value="C1.5:_HAD__Beta-PGM__Phosphata"/>
    <property type="match status" value="1"/>
</dbReference>
<reference evidence="5" key="1">
    <citation type="submission" date="2021-05" db="EMBL/GenBank/DDBJ databases">
        <authorList>
            <person name="Pietrasiak N."/>
            <person name="Ward R."/>
            <person name="Stajich J.E."/>
            <person name="Kurbessoian T."/>
        </authorList>
    </citation>
    <scope>NUCLEOTIDE SEQUENCE</scope>
    <source>
        <strain evidence="5">UHER 2000/2452</strain>
    </source>
</reference>
<protein>
    <submittedName>
        <fullName evidence="5">HAD family hydrolase</fullName>
    </submittedName>
</protein>
<dbReference type="NCBIfam" id="TIGR01549">
    <property type="entry name" value="HAD-SF-IA-v1"/>
    <property type="match status" value="1"/>
</dbReference>
<evidence type="ECO:0000313" key="6">
    <source>
        <dbReference type="Proteomes" id="UP000757435"/>
    </source>
</evidence>
<dbReference type="GO" id="GO:0046872">
    <property type="term" value="F:metal ion binding"/>
    <property type="evidence" value="ECO:0007669"/>
    <property type="project" value="UniProtKB-KW"/>
</dbReference>
<dbReference type="GO" id="GO:0044281">
    <property type="term" value="P:small molecule metabolic process"/>
    <property type="evidence" value="ECO:0007669"/>
    <property type="project" value="UniProtKB-ARBA"/>
</dbReference>
<dbReference type="InterPro" id="IPR051400">
    <property type="entry name" value="HAD-like_hydrolase"/>
</dbReference>
<dbReference type="SUPFAM" id="SSF56784">
    <property type="entry name" value="HAD-like"/>
    <property type="match status" value="1"/>
</dbReference>
<dbReference type="Gene3D" id="3.40.50.1000">
    <property type="entry name" value="HAD superfamily/HAD-like"/>
    <property type="match status" value="1"/>
</dbReference>
<dbReference type="PANTHER" id="PTHR46470">
    <property type="entry name" value="N-ACYLNEURAMINATE-9-PHOSPHATASE"/>
    <property type="match status" value="1"/>
</dbReference>
<dbReference type="AlphaFoldDB" id="A0A951QFX3"/>
<name>A0A951QFX3_9CYAN</name>
<reference evidence="5" key="2">
    <citation type="journal article" date="2022" name="Microbiol. Resour. Announc.">
        <title>Metagenome Sequencing to Explore Phylogenomics of Terrestrial Cyanobacteria.</title>
        <authorList>
            <person name="Ward R.D."/>
            <person name="Stajich J.E."/>
            <person name="Johansen J.R."/>
            <person name="Huntemann M."/>
            <person name="Clum A."/>
            <person name="Foster B."/>
            <person name="Foster B."/>
            <person name="Roux S."/>
            <person name="Palaniappan K."/>
            <person name="Varghese N."/>
            <person name="Mukherjee S."/>
            <person name="Reddy T.B.K."/>
            <person name="Daum C."/>
            <person name="Copeland A."/>
            <person name="Chen I.A."/>
            <person name="Ivanova N.N."/>
            <person name="Kyrpides N.C."/>
            <person name="Shapiro N."/>
            <person name="Eloe-Fadrosh E.A."/>
            <person name="Pietrasiak N."/>
        </authorList>
    </citation>
    <scope>NUCLEOTIDE SEQUENCE</scope>
    <source>
        <strain evidence="5">UHER 2000/2452</strain>
    </source>
</reference>
<organism evidence="5 6">
    <name type="scientific">Drouetiella hepatica Uher 2000/2452</name>
    <dbReference type="NCBI Taxonomy" id="904376"/>
    <lineage>
        <taxon>Bacteria</taxon>
        <taxon>Bacillati</taxon>
        <taxon>Cyanobacteriota</taxon>
        <taxon>Cyanophyceae</taxon>
        <taxon>Oculatellales</taxon>
        <taxon>Oculatellaceae</taxon>
        <taxon>Drouetiella</taxon>
    </lineage>
</organism>
<comment type="caution">
    <text evidence="5">The sequence shown here is derived from an EMBL/GenBank/DDBJ whole genome shotgun (WGS) entry which is preliminary data.</text>
</comment>
<dbReference type="PANTHER" id="PTHR46470:SF2">
    <property type="entry name" value="GLYCERALDEHYDE 3-PHOSPHATE PHOSPHATASE"/>
    <property type="match status" value="1"/>
</dbReference>
<evidence type="ECO:0000256" key="2">
    <source>
        <dbReference type="ARBA" id="ARBA00022723"/>
    </source>
</evidence>
<dbReference type="PRINTS" id="PR00413">
    <property type="entry name" value="HADHALOGNASE"/>
</dbReference>
<dbReference type="InterPro" id="IPR036412">
    <property type="entry name" value="HAD-like_sf"/>
</dbReference>
<proteinExistence type="predicted"/>
<comment type="cofactor">
    <cofactor evidence="1">
        <name>Mg(2+)</name>
        <dbReference type="ChEBI" id="CHEBI:18420"/>
    </cofactor>
</comment>
<gene>
    <name evidence="5" type="ORF">KME15_25160</name>
</gene>
<evidence type="ECO:0000313" key="5">
    <source>
        <dbReference type="EMBL" id="MBW4661964.1"/>
    </source>
</evidence>
<dbReference type="EMBL" id="JAHHHD010000051">
    <property type="protein sequence ID" value="MBW4661964.1"/>
    <property type="molecule type" value="Genomic_DNA"/>
</dbReference>
<dbReference type="Pfam" id="PF13419">
    <property type="entry name" value="HAD_2"/>
    <property type="match status" value="1"/>
</dbReference>